<dbReference type="InterPro" id="IPR005225">
    <property type="entry name" value="Small_GTP-bd"/>
</dbReference>
<comment type="similarity">
    <text evidence="3">Belongs to the TRAFAC class translation factor GTPase superfamily. Classic translation factor GTPase family. IF-2 subfamily.</text>
</comment>
<feature type="domain" description="Tr-type G" evidence="17">
    <location>
        <begin position="355"/>
        <end position="575"/>
    </location>
</feature>
<dbReference type="PANTHER" id="PTHR43381">
    <property type="entry name" value="TRANSLATION INITIATION FACTOR IF-2-RELATED"/>
    <property type="match status" value="1"/>
</dbReference>
<accession>A0A814MSI6</accession>
<evidence type="ECO:0000256" key="10">
    <source>
        <dbReference type="ARBA" id="ARBA00022801"/>
    </source>
</evidence>
<evidence type="ECO:0000256" key="16">
    <source>
        <dbReference type="SAM" id="MobiDB-lite"/>
    </source>
</evidence>
<evidence type="ECO:0000256" key="13">
    <source>
        <dbReference type="ARBA" id="ARBA00032478"/>
    </source>
</evidence>
<dbReference type="Proteomes" id="UP000663864">
    <property type="component" value="Unassembled WGS sequence"/>
</dbReference>
<dbReference type="PANTHER" id="PTHR43381:SF4">
    <property type="entry name" value="EUKARYOTIC TRANSLATION INITIATION FACTOR 5B"/>
    <property type="match status" value="1"/>
</dbReference>
<dbReference type="CDD" id="cd01887">
    <property type="entry name" value="IF2_eIF5B"/>
    <property type="match status" value="1"/>
</dbReference>
<feature type="region of interest" description="Disordered" evidence="16">
    <location>
        <begin position="171"/>
        <end position="191"/>
    </location>
</feature>
<evidence type="ECO:0000313" key="18">
    <source>
        <dbReference type="EMBL" id="CAF1081937.1"/>
    </source>
</evidence>
<feature type="compositionally biased region" description="Acidic residues" evidence="16">
    <location>
        <begin position="313"/>
        <end position="326"/>
    </location>
</feature>
<evidence type="ECO:0000256" key="11">
    <source>
        <dbReference type="ARBA" id="ARBA00022917"/>
    </source>
</evidence>
<feature type="region of interest" description="Disordered" evidence="16">
    <location>
        <begin position="1"/>
        <end position="24"/>
    </location>
</feature>
<gene>
    <name evidence="18" type="ORF">ZHD862_LOCUS16632</name>
</gene>
<proteinExistence type="inferred from homology"/>
<dbReference type="InterPro" id="IPR023115">
    <property type="entry name" value="TIF_IF2_dom3"/>
</dbReference>
<dbReference type="PRINTS" id="PR00315">
    <property type="entry name" value="ELONGATNFCT"/>
</dbReference>
<dbReference type="PROSITE" id="PS51722">
    <property type="entry name" value="G_TR_2"/>
    <property type="match status" value="1"/>
</dbReference>
<evidence type="ECO:0000259" key="17">
    <source>
        <dbReference type="PROSITE" id="PS51722"/>
    </source>
</evidence>
<dbReference type="InterPro" id="IPR027417">
    <property type="entry name" value="P-loop_NTPase"/>
</dbReference>
<comment type="function">
    <text evidence="14">Plays a role in translation initiation. Ribosome-dependent GTPase that promotes the joining of the 60S ribosomal subunit to the pre-initiation complex to form the 80S initiation complex with the initiator methionine-tRNA in the P-site base paired to the start codon. Together with eIF1A (EIF1AX), actively orients the initiator methionine-tRNA in a conformation that allows 60S ribosomal subunit joining to form the 80S initiation complex. Is released after formation of the 80S initiation complex. Its GTPase activity is not essential for ribosomal subunits joining, but GTP hydrolysis is needed for eIF1A (EIF1AX) ejection quickly followed by EIF5B release to form elongation-competent ribosomes. In contrast to its procaryotic homolog, does not promote recruitment of Met-rRNA to the small ribosomal subunit.</text>
</comment>
<dbReference type="NCBIfam" id="TIGR00231">
    <property type="entry name" value="small_GTP"/>
    <property type="match status" value="1"/>
</dbReference>
<keyword evidence="10" id="KW-0378">Hydrolase</keyword>
<evidence type="ECO:0000256" key="3">
    <source>
        <dbReference type="ARBA" id="ARBA00007733"/>
    </source>
</evidence>
<comment type="subunit">
    <text evidence="15">Interacts through its C-terminal domain (CTD) with the CTD of eIF1A (EIF1AX) or with the CTD of EIF5 (mutually exclusive) through a common binding site. Interacts with eIF1A (EIF1AX) from the location of the start codon by the 43S complex until the formation of the 80S complex. Interacts with ANXA5 in a calcium and phospholipid-dependent manner.</text>
</comment>
<dbReference type="CDD" id="cd03703">
    <property type="entry name" value="aeIF5B_II"/>
    <property type="match status" value="1"/>
</dbReference>
<dbReference type="Pfam" id="PF14578">
    <property type="entry name" value="GTP_EFTU_D4"/>
    <property type="match status" value="1"/>
</dbReference>
<dbReference type="GO" id="GO:0005525">
    <property type="term" value="F:GTP binding"/>
    <property type="evidence" value="ECO:0007669"/>
    <property type="project" value="UniProtKB-KW"/>
</dbReference>
<evidence type="ECO:0000256" key="14">
    <source>
        <dbReference type="ARBA" id="ARBA00053410"/>
    </source>
</evidence>
<dbReference type="Gene3D" id="3.40.50.300">
    <property type="entry name" value="P-loop containing nucleotide triphosphate hydrolases"/>
    <property type="match status" value="1"/>
</dbReference>
<keyword evidence="12" id="KW-0342">GTP-binding</keyword>
<dbReference type="Pfam" id="PF00009">
    <property type="entry name" value="GTP_EFTU"/>
    <property type="match status" value="1"/>
</dbReference>
<dbReference type="SUPFAM" id="SSF52156">
    <property type="entry name" value="Initiation factor IF2/eIF5b, domain 3"/>
    <property type="match status" value="1"/>
</dbReference>
<feature type="region of interest" description="Disordered" evidence="16">
    <location>
        <begin position="310"/>
        <end position="331"/>
    </location>
</feature>
<dbReference type="FunFam" id="2.40.30.10:FF:000026">
    <property type="entry name" value="Eukaryotic translation initiation factor 5B"/>
    <property type="match status" value="1"/>
</dbReference>
<dbReference type="FunFam" id="2.40.30.10:FF:000013">
    <property type="entry name" value="eukaryotic translation initiation factor 5B"/>
    <property type="match status" value="1"/>
</dbReference>
<evidence type="ECO:0000256" key="15">
    <source>
        <dbReference type="ARBA" id="ARBA00061781"/>
    </source>
</evidence>
<evidence type="ECO:0000256" key="7">
    <source>
        <dbReference type="ARBA" id="ARBA00022540"/>
    </source>
</evidence>
<feature type="compositionally biased region" description="Basic and acidic residues" evidence="16">
    <location>
        <begin position="171"/>
        <end position="181"/>
    </location>
</feature>
<dbReference type="Pfam" id="PF11987">
    <property type="entry name" value="IF-2"/>
    <property type="match status" value="1"/>
</dbReference>
<keyword evidence="9" id="KW-0547">Nucleotide-binding</keyword>
<dbReference type="GO" id="GO:0003743">
    <property type="term" value="F:translation initiation factor activity"/>
    <property type="evidence" value="ECO:0007669"/>
    <property type="project" value="UniProtKB-KW"/>
</dbReference>
<evidence type="ECO:0000256" key="5">
    <source>
        <dbReference type="ARBA" id="ARBA00013824"/>
    </source>
</evidence>
<dbReference type="GO" id="GO:0046872">
    <property type="term" value="F:metal ion binding"/>
    <property type="evidence" value="ECO:0007669"/>
    <property type="project" value="UniProtKB-KW"/>
</dbReference>
<dbReference type="GO" id="GO:0003924">
    <property type="term" value="F:GTPase activity"/>
    <property type="evidence" value="ECO:0007669"/>
    <property type="project" value="InterPro"/>
</dbReference>
<comment type="cofactor">
    <cofactor evidence="1">
        <name>a monovalent cation</name>
        <dbReference type="ChEBI" id="CHEBI:60242"/>
    </cofactor>
</comment>
<evidence type="ECO:0000256" key="4">
    <source>
        <dbReference type="ARBA" id="ARBA00011986"/>
    </source>
</evidence>
<protein>
    <recommendedName>
        <fullName evidence="5">Eukaryotic translation initiation factor 5B</fullName>
        <ecNumber evidence="4">3.6.5.3</ecNumber>
    </recommendedName>
    <alternativeName>
        <fullName evidence="13">Translation initiation factor IF-2</fullName>
    </alternativeName>
</protein>
<reference evidence="18" key="1">
    <citation type="submission" date="2021-02" db="EMBL/GenBank/DDBJ databases">
        <authorList>
            <person name="Nowell W R."/>
        </authorList>
    </citation>
    <scope>NUCLEOTIDE SEQUENCE</scope>
</reference>
<keyword evidence="11" id="KW-0648">Protein biosynthesis</keyword>
<evidence type="ECO:0000256" key="2">
    <source>
        <dbReference type="ARBA" id="ARBA00004496"/>
    </source>
</evidence>
<dbReference type="FunFam" id="3.40.50.300:FF:000112">
    <property type="entry name" value="Eukaryotic translation initiation factor 5B"/>
    <property type="match status" value="1"/>
</dbReference>
<sequence length="948" mass="108060">MSIEQTKESFSKATNVAKDPNNDNDLENIIKSEFIIISSNENFEAENNNNDEVVITSNDIISTVSLVTNKKISSEKKSTNIKQNNDINTQILTTNIINTHQDELSSIAIHEKKISSKHQIKKKVGPSAKMLSRIREMQDAQRKAEEQAKEEQRLQEEELKRLEQEKLRLEEEHREKMKQHEGLNLTRKQRHKRRHTQIQMGAAGVQISEHHVSQSTTSNNDKSIKKGILYDDRRKINKTSSNISIQSVAVSIESENNVLTEENNNSTDGWELNFDEANMNGEILQSLTTIEDNNNNDHLIQVNTHLITNQESSETESIDNEEDENDQSLSSIERVRRRLERYHGLCESHRSTEILRAPIICVLGHVDAGKTTILDNLRQTHVQDNEAGGITQQIGATNVPLETIYKRTEMCRKMITRKDDFIIPGLLIIDTPGHEIFKNLRSRGSSFCDLAILVVDIMHGLAPQTIESIELLTKRQIPFIIALNKIDLLYDWKSNNKENIELVLQEQSQITKNHFEKRCNDIICQFAQQNLNVALYYKNPDPNEFYSIVPTSARSGDGMGSLIALIIEKCQTTLTKRLTYTDELQATVMEVKSNYGYGTTIDIVLVNGHLSVGDKIIIAGQEGPIVTQIRRLLIPESNQELRVTNQYQTHEKVKGACGIKILATDLEKSMVGLPLFVARQTDEIDYFKNEIETILKTILNSMQLKEKGVYVQASTLGSLEGFLQLLKTSHIPYAGINIGPVYRKDVIRASTQLEKDVQFATILAFDVKIEKDAQEYANTIGVKIFRHDEIYRLCDMFISYQEQIKKTNQEKYQHLAIFPCKLKILPQYVFNTRDPIVCGVLVEDGFIKLGTPICVPSKDCMDLGRVVSIEMNHKSLDVARKGSEVCIKIASKTSETPKTYGRHFDKDDILMSKISRESIDVLKAYFRDDMQKKDWELIIELKKIFNII</sequence>
<dbReference type="InterPro" id="IPR000795">
    <property type="entry name" value="T_Tr_GTP-bd_dom"/>
</dbReference>
<comment type="subcellular location">
    <subcellularLocation>
        <location evidence="2">Cytoplasm</location>
    </subcellularLocation>
</comment>
<dbReference type="AlphaFoldDB" id="A0A814MSI6"/>
<dbReference type="Gene3D" id="3.40.50.10050">
    <property type="entry name" value="Translation initiation factor IF- 2, domain 3"/>
    <property type="match status" value="1"/>
</dbReference>
<dbReference type="InterPro" id="IPR009000">
    <property type="entry name" value="Transl_B-barrel_sf"/>
</dbReference>
<feature type="compositionally biased region" description="Basic and acidic residues" evidence="16">
    <location>
        <begin position="1"/>
        <end position="10"/>
    </location>
</feature>
<comment type="caution">
    <text evidence="18">The sequence shown here is derived from an EMBL/GenBank/DDBJ whole genome shotgun (WGS) entry which is preliminary data.</text>
</comment>
<dbReference type="GO" id="GO:0005739">
    <property type="term" value="C:mitochondrion"/>
    <property type="evidence" value="ECO:0007669"/>
    <property type="project" value="TreeGrafter"/>
</dbReference>
<evidence type="ECO:0000313" key="19">
    <source>
        <dbReference type="Proteomes" id="UP000663864"/>
    </source>
</evidence>
<keyword evidence="6" id="KW-0963">Cytoplasm</keyword>
<dbReference type="NCBIfam" id="NF003078">
    <property type="entry name" value="PRK04004.1"/>
    <property type="match status" value="1"/>
</dbReference>
<keyword evidence="7" id="KW-0396">Initiation factor</keyword>
<dbReference type="InterPro" id="IPR029459">
    <property type="entry name" value="EFTU-type"/>
</dbReference>
<evidence type="ECO:0000256" key="12">
    <source>
        <dbReference type="ARBA" id="ARBA00023134"/>
    </source>
</evidence>
<dbReference type="InterPro" id="IPR015760">
    <property type="entry name" value="TIF_IF2"/>
</dbReference>
<evidence type="ECO:0000256" key="6">
    <source>
        <dbReference type="ARBA" id="ARBA00022490"/>
    </source>
</evidence>
<dbReference type="SUPFAM" id="SSF52540">
    <property type="entry name" value="P-loop containing nucleoside triphosphate hydrolases"/>
    <property type="match status" value="1"/>
</dbReference>
<dbReference type="CDD" id="cd16266">
    <property type="entry name" value="IF2_aeIF5B_IV"/>
    <property type="match status" value="1"/>
</dbReference>
<name>A0A814MSI6_9BILA</name>
<dbReference type="Gene3D" id="2.40.30.10">
    <property type="entry name" value="Translation factors"/>
    <property type="match status" value="2"/>
</dbReference>
<keyword evidence="8" id="KW-0479">Metal-binding</keyword>
<dbReference type="SUPFAM" id="SSF50447">
    <property type="entry name" value="Translation proteins"/>
    <property type="match status" value="1"/>
</dbReference>
<evidence type="ECO:0000256" key="9">
    <source>
        <dbReference type="ARBA" id="ARBA00022741"/>
    </source>
</evidence>
<evidence type="ECO:0000256" key="8">
    <source>
        <dbReference type="ARBA" id="ARBA00022723"/>
    </source>
</evidence>
<evidence type="ECO:0000256" key="1">
    <source>
        <dbReference type="ARBA" id="ARBA00001944"/>
    </source>
</evidence>
<dbReference type="EC" id="3.6.5.3" evidence="4"/>
<dbReference type="EMBL" id="CAJNOT010000793">
    <property type="protein sequence ID" value="CAF1081937.1"/>
    <property type="molecule type" value="Genomic_DNA"/>
</dbReference>
<dbReference type="InterPro" id="IPR036925">
    <property type="entry name" value="TIF_IF2_dom3_sf"/>
</dbReference>
<dbReference type="FunFam" id="3.40.50.10050:FF:000002">
    <property type="entry name" value="Eukaryotic translation initiation factor 5B"/>
    <property type="match status" value="1"/>
</dbReference>
<organism evidence="18 19">
    <name type="scientific">Rotaria sordida</name>
    <dbReference type="NCBI Taxonomy" id="392033"/>
    <lineage>
        <taxon>Eukaryota</taxon>
        <taxon>Metazoa</taxon>
        <taxon>Spiralia</taxon>
        <taxon>Gnathifera</taxon>
        <taxon>Rotifera</taxon>
        <taxon>Eurotatoria</taxon>
        <taxon>Bdelloidea</taxon>
        <taxon>Philodinida</taxon>
        <taxon>Philodinidae</taxon>
        <taxon>Rotaria</taxon>
    </lineage>
</organism>